<feature type="compositionally biased region" description="Low complexity" evidence="1">
    <location>
        <begin position="322"/>
        <end position="344"/>
    </location>
</feature>
<dbReference type="Proteomes" id="UP001596139">
    <property type="component" value="Unassembled WGS sequence"/>
</dbReference>
<name>A0ABW1MEP2_9ACTN</name>
<feature type="transmembrane region" description="Helical" evidence="2">
    <location>
        <begin position="12"/>
        <end position="32"/>
    </location>
</feature>
<gene>
    <name evidence="3" type="ORF">ACFP4F_04340</name>
</gene>
<feature type="compositionally biased region" description="Low complexity" evidence="1">
    <location>
        <begin position="354"/>
        <end position="365"/>
    </location>
</feature>
<evidence type="ECO:0000313" key="3">
    <source>
        <dbReference type="EMBL" id="MFC6061772.1"/>
    </source>
</evidence>
<feature type="transmembrane region" description="Helical" evidence="2">
    <location>
        <begin position="61"/>
        <end position="79"/>
    </location>
</feature>
<keyword evidence="2" id="KW-0472">Membrane</keyword>
<keyword evidence="2" id="KW-0812">Transmembrane</keyword>
<sequence>MPHVTVLSKGARITAGVFCTLFLLNSATWLAMDIGEYGFGALWDSWTGLGPHIDGAITDPYAVGLLAVQLGAVWAAFTGARAAGGLLAVATTLTFTAAVQVFISTGQHTSDNRWFIGEVNTDTDTFLTVFITSGLLILFGLVSCIVVVSGLRVWPTRRPSDPPMRPLPAAAVTGAVVFGLLALCDAVWNVSVLLQDGVGSLDVIYLGHGILSALTSLGPGWSSVTFLLMSAVAGLLCVARGVSARGFTTGLALVLLPTSLLGMIAALAGGSFFELGQAPAFQGILSRLLMVVELLGSIAVLALMGRPGAPVAEEWSPPAQPGMPGMPGAAPYGMPGTQPYAAPGQPQPQPGYAPQPQSGYAQPQPGYAPPAQPQPGYGQPAAPAPGYGPPAMPQQAPPATPQAPPMPYGAPQAPPNPPAGGFGPPPQG</sequence>
<evidence type="ECO:0000313" key="4">
    <source>
        <dbReference type="Proteomes" id="UP001596139"/>
    </source>
</evidence>
<evidence type="ECO:0000256" key="1">
    <source>
        <dbReference type="SAM" id="MobiDB-lite"/>
    </source>
</evidence>
<dbReference type="RefSeq" id="WP_051862757.1">
    <property type="nucleotide sequence ID" value="NZ_JBHSPX010000002.1"/>
</dbReference>
<feature type="region of interest" description="Disordered" evidence="1">
    <location>
        <begin position="313"/>
        <end position="428"/>
    </location>
</feature>
<proteinExistence type="predicted"/>
<feature type="transmembrane region" description="Helical" evidence="2">
    <location>
        <begin position="251"/>
        <end position="272"/>
    </location>
</feature>
<feature type="transmembrane region" description="Helical" evidence="2">
    <location>
        <begin position="86"/>
        <end position="106"/>
    </location>
</feature>
<feature type="transmembrane region" description="Helical" evidence="2">
    <location>
        <begin position="166"/>
        <end position="188"/>
    </location>
</feature>
<accession>A0ABW1MEP2</accession>
<feature type="transmembrane region" description="Helical" evidence="2">
    <location>
        <begin position="284"/>
        <end position="304"/>
    </location>
</feature>
<comment type="caution">
    <text evidence="3">The sequence shown here is derived from an EMBL/GenBank/DDBJ whole genome shotgun (WGS) entry which is preliminary data.</text>
</comment>
<reference evidence="4" key="1">
    <citation type="journal article" date="2019" name="Int. J. Syst. Evol. Microbiol.">
        <title>The Global Catalogue of Microorganisms (GCM) 10K type strain sequencing project: providing services to taxonomists for standard genome sequencing and annotation.</title>
        <authorList>
            <consortium name="The Broad Institute Genomics Platform"/>
            <consortium name="The Broad Institute Genome Sequencing Center for Infectious Disease"/>
            <person name="Wu L."/>
            <person name="Ma J."/>
        </authorList>
    </citation>
    <scope>NUCLEOTIDE SEQUENCE [LARGE SCALE GENOMIC DNA]</scope>
    <source>
        <strain evidence="4">CGMCC 1.15180</strain>
    </source>
</reference>
<organism evidence="3 4">
    <name type="scientific">Streptomyces ochraceiscleroticus</name>
    <dbReference type="NCBI Taxonomy" id="47761"/>
    <lineage>
        <taxon>Bacteria</taxon>
        <taxon>Bacillati</taxon>
        <taxon>Actinomycetota</taxon>
        <taxon>Actinomycetes</taxon>
        <taxon>Kitasatosporales</taxon>
        <taxon>Streptomycetaceae</taxon>
        <taxon>Streptomyces</taxon>
    </lineage>
</organism>
<feature type="compositionally biased region" description="Pro residues" evidence="1">
    <location>
        <begin position="382"/>
        <end position="428"/>
    </location>
</feature>
<dbReference type="EMBL" id="JBHSPX010000002">
    <property type="protein sequence ID" value="MFC6061772.1"/>
    <property type="molecule type" value="Genomic_DNA"/>
</dbReference>
<feature type="transmembrane region" description="Helical" evidence="2">
    <location>
        <begin position="221"/>
        <end position="239"/>
    </location>
</feature>
<feature type="transmembrane region" description="Helical" evidence="2">
    <location>
        <begin position="126"/>
        <end position="154"/>
    </location>
</feature>
<keyword evidence="4" id="KW-1185">Reference proteome</keyword>
<evidence type="ECO:0000256" key="2">
    <source>
        <dbReference type="SAM" id="Phobius"/>
    </source>
</evidence>
<protein>
    <recommendedName>
        <fullName evidence="5">Integral membrane protein</fullName>
    </recommendedName>
</protein>
<keyword evidence="2" id="KW-1133">Transmembrane helix</keyword>
<evidence type="ECO:0008006" key="5">
    <source>
        <dbReference type="Google" id="ProtNLM"/>
    </source>
</evidence>